<evidence type="ECO:0000313" key="2">
    <source>
        <dbReference type="EMBL" id="CBY20634.1"/>
    </source>
</evidence>
<dbReference type="AlphaFoldDB" id="E4WSA1"/>
<dbReference type="EMBL" id="FN653015">
    <property type="protein sequence ID" value="CBY20634.1"/>
    <property type="molecule type" value="Genomic_DNA"/>
</dbReference>
<feature type="compositionally biased region" description="Basic and acidic residues" evidence="1">
    <location>
        <begin position="315"/>
        <end position="327"/>
    </location>
</feature>
<sequence>MGRDGLVFVNVRKDIVKLKRKANLSEAGFMEHGKGTTNRWSTCKITGRPLDRPVFDELGYLYNKDSVIELLIDRKKAKKAAEAAEKSEKKSKRKKRKGRLMLKDNVIPAEIHKNSLHIRDLSDICELRVKLNPNYRENTTYNTLSLGYANASTIEQGFVKQPKFLCPVSDYPLNGAKPFFANWNCGHSVCETVLKEVEEKLEKKQCCICEKPYKPIDLIRINPIHPEHKKKSSEQFKKRRRQRLLKAKLDKKYKKEMKLLKNRAVKTEKLSSSESEYSSDYSDSSSDSESSNSTDPDFSESGPSSSRPKKIKREVKKEEFSDVKTETIEIDSDSIEVPSSGEENERKSKKEADFQEFLEREKSARDKLAAIEALIRKKQFKKKNPDSKKPIVLSDSD</sequence>
<gene>
    <name evidence="2" type="ORF">GSOID_T00000636001</name>
</gene>
<dbReference type="InParanoid" id="E4WSA1"/>
<protein>
    <recommendedName>
        <fullName evidence="4">Replication termination factor 2</fullName>
    </recommendedName>
</protein>
<dbReference type="Pfam" id="PF04641">
    <property type="entry name" value="Rtf2"/>
    <property type="match status" value="1"/>
</dbReference>
<organism evidence="2">
    <name type="scientific">Oikopleura dioica</name>
    <name type="common">Tunicate</name>
    <dbReference type="NCBI Taxonomy" id="34765"/>
    <lineage>
        <taxon>Eukaryota</taxon>
        <taxon>Metazoa</taxon>
        <taxon>Chordata</taxon>
        <taxon>Tunicata</taxon>
        <taxon>Appendicularia</taxon>
        <taxon>Copelata</taxon>
        <taxon>Oikopleuridae</taxon>
        <taxon>Oikopleura</taxon>
    </lineage>
</organism>
<proteinExistence type="predicted"/>
<evidence type="ECO:0008006" key="4">
    <source>
        <dbReference type="Google" id="ProtNLM"/>
    </source>
</evidence>
<dbReference type="PANTHER" id="PTHR12775">
    <property type="entry name" value="PROTEIN C20ORF43 HOMOLOG"/>
    <property type="match status" value="1"/>
</dbReference>
<keyword evidence="3" id="KW-1185">Reference proteome</keyword>
<dbReference type="PANTHER" id="PTHR12775:SF0">
    <property type="entry name" value="REPLICATION TERMINATION FACTOR 2"/>
    <property type="match status" value="1"/>
</dbReference>
<feature type="compositionally biased region" description="Basic and acidic residues" evidence="1">
    <location>
        <begin position="343"/>
        <end position="354"/>
    </location>
</feature>
<reference evidence="2" key="1">
    <citation type="journal article" date="2010" name="Science">
        <title>Plasticity of animal genome architecture unmasked by rapid evolution of a pelagic tunicate.</title>
        <authorList>
            <person name="Denoeud F."/>
            <person name="Henriet S."/>
            <person name="Mungpakdee S."/>
            <person name="Aury J.M."/>
            <person name="Da Silva C."/>
            <person name="Brinkmann H."/>
            <person name="Mikhaleva J."/>
            <person name="Olsen L.C."/>
            <person name="Jubin C."/>
            <person name="Canestro C."/>
            <person name="Bouquet J.M."/>
            <person name="Danks G."/>
            <person name="Poulain J."/>
            <person name="Campsteijn C."/>
            <person name="Adamski M."/>
            <person name="Cross I."/>
            <person name="Yadetie F."/>
            <person name="Muffato M."/>
            <person name="Louis A."/>
            <person name="Butcher S."/>
            <person name="Tsagkogeorga G."/>
            <person name="Konrad A."/>
            <person name="Singh S."/>
            <person name="Jensen M.F."/>
            <person name="Cong E.H."/>
            <person name="Eikeseth-Otteraa H."/>
            <person name="Noel B."/>
            <person name="Anthouard V."/>
            <person name="Porcel B.M."/>
            <person name="Kachouri-Lafond R."/>
            <person name="Nishino A."/>
            <person name="Ugolini M."/>
            <person name="Chourrout P."/>
            <person name="Nishida H."/>
            <person name="Aasland R."/>
            <person name="Huzurbazar S."/>
            <person name="Westhof E."/>
            <person name="Delsuc F."/>
            <person name="Lehrach H."/>
            <person name="Reinhardt R."/>
            <person name="Weissenbach J."/>
            <person name="Roy S.W."/>
            <person name="Artiguenave F."/>
            <person name="Postlethwait J.H."/>
            <person name="Manak J.R."/>
            <person name="Thompson E.M."/>
            <person name="Jaillon O."/>
            <person name="Du Pasquier L."/>
            <person name="Boudinot P."/>
            <person name="Liberles D.A."/>
            <person name="Volff J.N."/>
            <person name="Philippe H."/>
            <person name="Lenhard B."/>
            <person name="Roest Crollius H."/>
            <person name="Wincker P."/>
            <person name="Chourrout D."/>
        </authorList>
    </citation>
    <scope>NUCLEOTIDE SEQUENCE [LARGE SCALE GENOMIC DNA]</scope>
</reference>
<feature type="region of interest" description="Disordered" evidence="1">
    <location>
        <begin position="271"/>
        <end position="354"/>
    </location>
</feature>
<dbReference type="Proteomes" id="UP000001307">
    <property type="component" value="Unassembled WGS sequence"/>
</dbReference>
<feature type="compositionally biased region" description="Low complexity" evidence="1">
    <location>
        <begin position="272"/>
        <end position="291"/>
    </location>
</feature>
<dbReference type="OrthoDB" id="247013at2759"/>
<evidence type="ECO:0000256" key="1">
    <source>
        <dbReference type="SAM" id="MobiDB-lite"/>
    </source>
</evidence>
<evidence type="ECO:0000313" key="3">
    <source>
        <dbReference type="Proteomes" id="UP000001307"/>
    </source>
</evidence>
<feature type="compositionally biased region" description="Polar residues" evidence="1">
    <location>
        <begin position="292"/>
        <end position="306"/>
    </location>
</feature>
<name>E4WSA1_OIKDI</name>
<dbReference type="InterPro" id="IPR006735">
    <property type="entry name" value="Rtf2"/>
</dbReference>
<dbReference type="GO" id="GO:0005634">
    <property type="term" value="C:nucleus"/>
    <property type="evidence" value="ECO:0007669"/>
    <property type="project" value="TreeGrafter"/>
</dbReference>
<dbReference type="GO" id="GO:0006274">
    <property type="term" value="P:DNA replication termination"/>
    <property type="evidence" value="ECO:0007669"/>
    <property type="project" value="TreeGrafter"/>
</dbReference>
<accession>E4WSA1</accession>